<organism evidence="2 3">
    <name type="scientific">Enterococcus gallinarum</name>
    <dbReference type="NCBI Taxonomy" id="1353"/>
    <lineage>
        <taxon>Bacteria</taxon>
        <taxon>Bacillati</taxon>
        <taxon>Bacillota</taxon>
        <taxon>Bacilli</taxon>
        <taxon>Lactobacillales</taxon>
        <taxon>Enterococcaceae</taxon>
        <taxon>Enterococcus</taxon>
    </lineage>
</organism>
<keyword evidence="1" id="KW-1133">Transmembrane helix</keyword>
<evidence type="ECO:0000256" key="1">
    <source>
        <dbReference type="SAM" id="Phobius"/>
    </source>
</evidence>
<feature type="transmembrane region" description="Helical" evidence="1">
    <location>
        <begin position="6"/>
        <end position="24"/>
    </location>
</feature>
<keyword evidence="1" id="KW-0812">Transmembrane</keyword>
<comment type="caution">
    <text evidence="2">The sequence shown here is derived from an EMBL/GenBank/DDBJ whole genome shotgun (WGS) entry which is preliminary data.</text>
</comment>
<evidence type="ECO:0000313" key="2">
    <source>
        <dbReference type="EMBL" id="MDL4935654.1"/>
    </source>
</evidence>
<accession>A0ABD4ZSD6</accession>
<reference evidence="2 3" key="1">
    <citation type="submission" date="2023-06" db="EMBL/GenBank/DDBJ databases">
        <title>Acute promotion of culturable opportunistic pathogens and persistent increase of antibiotic resistance following antibiotic exposure in mouse gut microbiota.</title>
        <authorList>
            <person name="Li L."/>
            <person name="Wang B."/>
            <person name="Sun Y."/>
            <person name="Wang M."/>
            <person name="Xu H."/>
        </authorList>
    </citation>
    <scope>NUCLEOTIDE SEQUENCE [LARGE SCALE GENOMIC DNA]</scope>
    <source>
        <strain evidence="2 3">CRI2_2</strain>
    </source>
</reference>
<protein>
    <submittedName>
        <fullName evidence="2">Uncharacterized protein</fullName>
    </submittedName>
</protein>
<proteinExistence type="predicted"/>
<dbReference type="RefSeq" id="WP_103299952.1">
    <property type="nucleotide sequence ID" value="NZ_CP078505.1"/>
</dbReference>
<sequence length="170" mass="20046">MEMLTPTVIIAVIALISPVITNYLNNIHIEKMKLLEYQLMLKKDKFQQNKNLAENYIRSTIEVIHLLNAGFGHAIQLGRDLNQTLWFQREIIDYEAYLSALKIYKENHSVLLAVSSKKLAEKLIEFDATLYDRKSFNRNLFPDFEIVLDEIQLEINRNEPKYDEYRPNKI</sequence>
<keyword evidence="1" id="KW-0472">Membrane</keyword>
<gene>
    <name evidence="2" type="ORF">QRX88_08015</name>
</gene>
<name>A0ABD4ZSD6_ENTGA</name>
<dbReference type="AlphaFoldDB" id="A0ABD4ZSD6"/>
<dbReference type="EMBL" id="JASUBT010000004">
    <property type="protein sequence ID" value="MDL4935654.1"/>
    <property type="molecule type" value="Genomic_DNA"/>
</dbReference>
<dbReference type="Proteomes" id="UP001241571">
    <property type="component" value="Unassembled WGS sequence"/>
</dbReference>
<evidence type="ECO:0000313" key="3">
    <source>
        <dbReference type="Proteomes" id="UP001241571"/>
    </source>
</evidence>